<accession>G3H4H5</accession>
<gene>
    <name evidence="2" type="ORF">I79_005176</name>
</gene>
<name>G3H4H5_CRIGR</name>
<reference evidence="3" key="1">
    <citation type="journal article" date="2011" name="Nat. Biotechnol.">
        <title>The genomic sequence of the Chinese hamster ovary (CHO)-K1 cell line.</title>
        <authorList>
            <person name="Xu X."/>
            <person name="Nagarajan H."/>
            <person name="Lewis N.E."/>
            <person name="Pan S."/>
            <person name="Cai Z."/>
            <person name="Liu X."/>
            <person name="Chen W."/>
            <person name="Xie M."/>
            <person name="Wang W."/>
            <person name="Hammond S."/>
            <person name="Andersen M.R."/>
            <person name="Neff N."/>
            <person name="Passarelli B."/>
            <person name="Koh W."/>
            <person name="Fan H.C."/>
            <person name="Wang J."/>
            <person name="Gui Y."/>
            <person name="Lee K.H."/>
            <person name="Betenbaugh M.J."/>
            <person name="Quake S.R."/>
            <person name="Famili I."/>
            <person name="Palsson B.O."/>
            <person name="Wang J."/>
        </authorList>
    </citation>
    <scope>NUCLEOTIDE SEQUENCE [LARGE SCALE GENOMIC DNA]</scope>
    <source>
        <strain evidence="3">CHO K1 cell line</strain>
    </source>
</reference>
<feature type="compositionally biased region" description="Low complexity" evidence="1">
    <location>
        <begin position="35"/>
        <end position="47"/>
    </location>
</feature>
<sequence length="57" mass="5936">MRGRGGSHAPGTVPLQTDCYLLDPEDGPGSVAHRTLTLPPVLAPTLTKGPGEEDRSL</sequence>
<feature type="region of interest" description="Disordered" evidence="1">
    <location>
        <begin position="24"/>
        <end position="57"/>
    </location>
</feature>
<proteinExistence type="predicted"/>
<evidence type="ECO:0000313" key="3">
    <source>
        <dbReference type="Proteomes" id="UP000001075"/>
    </source>
</evidence>
<organism evidence="2 3">
    <name type="scientific">Cricetulus griseus</name>
    <name type="common">Chinese hamster</name>
    <name type="synonym">Cricetulus barabensis griseus</name>
    <dbReference type="NCBI Taxonomy" id="10029"/>
    <lineage>
        <taxon>Eukaryota</taxon>
        <taxon>Metazoa</taxon>
        <taxon>Chordata</taxon>
        <taxon>Craniata</taxon>
        <taxon>Vertebrata</taxon>
        <taxon>Euteleostomi</taxon>
        <taxon>Mammalia</taxon>
        <taxon>Eutheria</taxon>
        <taxon>Euarchontoglires</taxon>
        <taxon>Glires</taxon>
        <taxon>Rodentia</taxon>
        <taxon>Myomorpha</taxon>
        <taxon>Muroidea</taxon>
        <taxon>Cricetidae</taxon>
        <taxon>Cricetinae</taxon>
        <taxon>Cricetulus</taxon>
    </lineage>
</organism>
<dbReference type="InParanoid" id="G3H4H5"/>
<evidence type="ECO:0000256" key="1">
    <source>
        <dbReference type="SAM" id="MobiDB-lite"/>
    </source>
</evidence>
<protein>
    <submittedName>
        <fullName evidence="2">Uncharacterized protein</fullName>
    </submittedName>
</protein>
<evidence type="ECO:0000313" key="2">
    <source>
        <dbReference type="EMBL" id="EGV97517.1"/>
    </source>
</evidence>
<dbReference type="Proteomes" id="UP000001075">
    <property type="component" value="Unassembled WGS sequence"/>
</dbReference>
<dbReference type="EMBL" id="JH000137">
    <property type="protein sequence ID" value="EGV97517.1"/>
    <property type="molecule type" value="Genomic_DNA"/>
</dbReference>
<dbReference type="AlphaFoldDB" id="G3H4H5"/>